<sequence length="84" mass="9221">MLFHVTIDHSPENCPIVNNTPEKVITADGAAKAGVKLVLGLGGRAQHTTIYVVEADDINKLYDFLNPALSWAKCDIMPVREMQN</sequence>
<proteinExistence type="predicted"/>
<protein>
    <submittedName>
        <fullName evidence="1">Uncharacterized protein</fullName>
    </submittedName>
</protein>
<name>A0A160V810_9ZZZZ</name>
<reference evidence="1" key="1">
    <citation type="submission" date="2015-10" db="EMBL/GenBank/DDBJ databases">
        <authorList>
            <person name="Gilbert D.G."/>
        </authorList>
    </citation>
    <scope>NUCLEOTIDE SEQUENCE</scope>
</reference>
<gene>
    <name evidence="1" type="ORF">MGWOODY_Clf2811</name>
</gene>
<dbReference type="EMBL" id="FAXA01000175">
    <property type="protein sequence ID" value="CUV02074.1"/>
    <property type="molecule type" value="Genomic_DNA"/>
</dbReference>
<organism evidence="1">
    <name type="scientific">hydrothermal vent metagenome</name>
    <dbReference type="NCBI Taxonomy" id="652676"/>
    <lineage>
        <taxon>unclassified sequences</taxon>
        <taxon>metagenomes</taxon>
        <taxon>ecological metagenomes</taxon>
    </lineage>
</organism>
<accession>A0A160V810</accession>
<dbReference type="AlphaFoldDB" id="A0A160V810"/>
<evidence type="ECO:0000313" key="1">
    <source>
        <dbReference type="EMBL" id="CUV02074.1"/>
    </source>
</evidence>